<evidence type="ECO:0000256" key="6">
    <source>
        <dbReference type="ARBA" id="ARBA00022723"/>
    </source>
</evidence>
<evidence type="ECO:0000256" key="10">
    <source>
        <dbReference type="ARBA" id="ARBA00032441"/>
    </source>
</evidence>
<keyword evidence="5" id="KW-0819">tRNA processing</keyword>
<dbReference type="InterPro" id="IPR003442">
    <property type="entry name" value="T6A_TsaE"/>
</dbReference>
<evidence type="ECO:0000256" key="3">
    <source>
        <dbReference type="ARBA" id="ARBA00019010"/>
    </source>
</evidence>
<dbReference type="GO" id="GO:0005524">
    <property type="term" value="F:ATP binding"/>
    <property type="evidence" value="ECO:0007669"/>
    <property type="project" value="UniProtKB-KW"/>
</dbReference>
<keyword evidence="6" id="KW-0479">Metal-binding</keyword>
<dbReference type="GO" id="GO:0005737">
    <property type="term" value="C:cytoplasm"/>
    <property type="evidence" value="ECO:0007669"/>
    <property type="project" value="UniProtKB-SubCell"/>
</dbReference>
<gene>
    <name evidence="11" type="primary">tsaE</name>
    <name evidence="11" type="ORF">BN1224_DC9_BU_01020</name>
</gene>
<reference evidence="11" key="1">
    <citation type="submission" date="2015-05" db="EMBL/GenBank/DDBJ databases">
        <authorList>
            <person name="Rattei Thomas"/>
        </authorList>
    </citation>
    <scope>NUCLEOTIDE SEQUENCE</scope>
    <source>
        <strain evidence="11">DC9</strain>
    </source>
</reference>
<keyword evidence="9" id="KW-0460">Magnesium</keyword>
<dbReference type="GO" id="GO:0046872">
    <property type="term" value="F:metal ion binding"/>
    <property type="evidence" value="ECO:0007669"/>
    <property type="project" value="UniProtKB-KW"/>
</dbReference>
<dbReference type="InterPro" id="IPR027417">
    <property type="entry name" value="P-loop_NTPase"/>
</dbReference>
<sequence length="158" mass="18221">MGRYRRVSHSSQETLLLGTELGQVLVPGAVLLLFGDYGAGKTEFVRGIVSGYLGDTIAQEVASPSFSILHVYGNEPKRLCHYDLYRIDQKNQEYIFQDAEEDDVLCIEWADRLPKPRFCDTINIYITMLTNMEREIIIEKRYSLFSIVSLHTDRHKEE</sequence>
<keyword evidence="8" id="KW-0067">ATP-binding</keyword>
<evidence type="ECO:0000256" key="8">
    <source>
        <dbReference type="ARBA" id="ARBA00022840"/>
    </source>
</evidence>
<keyword evidence="4" id="KW-0963">Cytoplasm</keyword>
<dbReference type="Pfam" id="PF02367">
    <property type="entry name" value="TsaE"/>
    <property type="match status" value="1"/>
</dbReference>
<evidence type="ECO:0000313" key="11">
    <source>
        <dbReference type="EMBL" id="CRI42777.1"/>
    </source>
</evidence>
<dbReference type="AlphaFoldDB" id="A0A0F7X2H9"/>
<dbReference type="NCBIfam" id="TIGR00150">
    <property type="entry name" value="T6A_YjeE"/>
    <property type="match status" value="1"/>
</dbReference>
<dbReference type="SUPFAM" id="SSF52540">
    <property type="entry name" value="P-loop containing nucleoside triphosphate hydrolases"/>
    <property type="match status" value="1"/>
</dbReference>
<comment type="subcellular location">
    <subcellularLocation>
        <location evidence="1">Cytoplasm</location>
    </subcellularLocation>
</comment>
<dbReference type="PANTHER" id="PTHR33540">
    <property type="entry name" value="TRNA THREONYLCARBAMOYLADENOSINE BIOSYNTHESIS PROTEIN TSAE"/>
    <property type="match status" value="1"/>
</dbReference>
<proteinExistence type="inferred from homology"/>
<dbReference type="PANTHER" id="PTHR33540:SF2">
    <property type="entry name" value="TRNA THREONYLCARBAMOYLADENOSINE BIOSYNTHESIS PROTEIN TSAE"/>
    <property type="match status" value="1"/>
</dbReference>
<keyword evidence="7" id="KW-0547">Nucleotide-binding</keyword>
<evidence type="ECO:0000256" key="1">
    <source>
        <dbReference type="ARBA" id="ARBA00004496"/>
    </source>
</evidence>
<dbReference type="GO" id="GO:0002949">
    <property type="term" value="P:tRNA threonylcarbamoyladenosine modification"/>
    <property type="evidence" value="ECO:0007669"/>
    <property type="project" value="InterPro"/>
</dbReference>
<evidence type="ECO:0000256" key="5">
    <source>
        <dbReference type="ARBA" id="ARBA00022694"/>
    </source>
</evidence>
<organism evidence="11">
    <name type="scientific">Chlamydia pneumoniae</name>
    <name type="common">Chlamydophila pneumoniae</name>
    <dbReference type="NCBI Taxonomy" id="83558"/>
    <lineage>
        <taxon>Bacteria</taxon>
        <taxon>Pseudomonadati</taxon>
        <taxon>Chlamydiota</taxon>
        <taxon>Chlamydiia</taxon>
        <taxon>Chlamydiales</taxon>
        <taxon>Chlamydiaceae</taxon>
        <taxon>Chlamydia/Chlamydophila group</taxon>
        <taxon>Chlamydia</taxon>
    </lineage>
</organism>
<dbReference type="Gene3D" id="3.40.50.300">
    <property type="entry name" value="P-loop containing nucleotide triphosphate hydrolases"/>
    <property type="match status" value="1"/>
</dbReference>
<comment type="similarity">
    <text evidence="2">Belongs to the TsaE family.</text>
</comment>
<evidence type="ECO:0000256" key="7">
    <source>
        <dbReference type="ARBA" id="ARBA00022741"/>
    </source>
</evidence>
<dbReference type="EMBL" id="LN847051">
    <property type="protein sequence ID" value="CRI42777.1"/>
    <property type="molecule type" value="Genomic_DNA"/>
</dbReference>
<evidence type="ECO:0000256" key="9">
    <source>
        <dbReference type="ARBA" id="ARBA00022842"/>
    </source>
</evidence>
<name>A0A0F7X2H9_CHLPN</name>
<evidence type="ECO:0000256" key="2">
    <source>
        <dbReference type="ARBA" id="ARBA00007599"/>
    </source>
</evidence>
<protein>
    <recommendedName>
        <fullName evidence="3">tRNA threonylcarbamoyladenosine biosynthesis protein TsaE</fullName>
    </recommendedName>
    <alternativeName>
        <fullName evidence="10">t(6)A37 threonylcarbamoyladenosine biosynthesis protein TsaE</fullName>
    </alternativeName>
</protein>
<accession>A0A0F7X2H9</accession>
<evidence type="ECO:0000256" key="4">
    <source>
        <dbReference type="ARBA" id="ARBA00022490"/>
    </source>
</evidence>